<proteinExistence type="predicted"/>
<gene>
    <name evidence="5" type="ORF">MNOR_LOCUS30958</name>
</gene>
<evidence type="ECO:0000256" key="3">
    <source>
        <dbReference type="SAM" id="MobiDB-lite"/>
    </source>
</evidence>
<organism evidence="5 6">
    <name type="scientific">Meganyctiphanes norvegica</name>
    <name type="common">Northern krill</name>
    <name type="synonym">Thysanopoda norvegica</name>
    <dbReference type="NCBI Taxonomy" id="48144"/>
    <lineage>
        <taxon>Eukaryota</taxon>
        <taxon>Metazoa</taxon>
        <taxon>Ecdysozoa</taxon>
        <taxon>Arthropoda</taxon>
        <taxon>Crustacea</taxon>
        <taxon>Multicrustacea</taxon>
        <taxon>Malacostraca</taxon>
        <taxon>Eumalacostraca</taxon>
        <taxon>Eucarida</taxon>
        <taxon>Euphausiacea</taxon>
        <taxon>Euphausiidae</taxon>
        <taxon>Meganyctiphanes</taxon>
    </lineage>
</organism>
<sequence>MGDKLDMALDDIVKTMKSPRRGGGGRGRGGGRNNRGGGGGQRRGGGGGRTFGGSRGGSRGGFSSGGRQSFQSSGSAKLLISNLDFGVSDSDIRELFSEFGTMRSAVIHYDRSGRSLGTGQVVFERRGDAAKAHRQYDGVHLDGRPMKISMEGGAPQSNGVKRLGQGSRGFGGWYLVVSH</sequence>
<protein>
    <recommendedName>
        <fullName evidence="4">RRM domain-containing protein</fullName>
    </recommendedName>
</protein>
<name>A0AAV2S2D2_MEGNR</name>
<dbReference type="InterPro" id="IPR051229">
    <property type="entry name" value="ALYREF_mRNA_export"/>
</dbReference>
<dbReference type="InterPro" id="IPR035979">
    <property type="entry name" value="RBD_domain_sf"/>
</dbReference>
<dbReference type="GO" id="GO:0003729">
    <property type="term" value="F:mRNA binding"/>
    <property type="evidence" value="ECO:0007669"/>
    <property type="project" value="TreeGrafter"/>
</dbReference>
<dbReference type="GO" id="GO:0006406">
    <property type="term" value="P:mRNA export from nucleus"/>
    <property type="evidence" value="ECO:0007669"/>
    <property type="project" value="TreeGrafter"/>
</dbReference>
<reference evidence="5 6" key="1">
    <citation type="submission" date="2024-05" db="EMBL/GenBank/DDBJ databases">
        <authorList>
            <person name="Wallberg A."/>
        </authorList>
    </citation>
    <scope>NUCLEOTIDE SEQUENCE [LARGE SCALE GENOMIC DNA]</scope>
</reference>
<feature type="region of interest" description="Disordered" evidence="3">
    <location>
        <begin position="1"/>
        <end position="71"/>
    </location>
</feature>
<dbReference type="CDD" id="cd12680">
    <property type="entry name" value="RRM_THOC4"/>
    <property type="match status" value="1"/>
</dbReference>
<dbReference type="EMBL" id="CAXKWB010038857">
    <property type="protein sequence ID" value="CAL4152467.1"/>
    <property type="molecule type" value="Genomic_DNA"/>
</dbReference>
<evidence type="ECO:0000256" key="2">
    <source>
        <dbReference type="PROSITE-ProRule" id="PRU00176"/>
    </source>
</evidence>
<dbReference type="PANTHER" id="PTHR19965">
    <property type="entry name" value="RNA AND EXPORT FACTOR BINDING PROTEIN"/>
    <property type="match status" value="1"/>
</dbReference>
<dbReference type="AlphaFoldDB" id="A0AAV2S2D2"/>
<dbReference type="PANTHER" id="PTHR19965:SF82">
    <property type="entry name" value="THO COMPLEX SUBUNIT 4"/>
    <property type="match status" value="1"/>
</dbReference>
<dbReference type="InterPro" id="IPR000504">
    <property type="entry name" value="RRM_dom"/>
</dbReference>
<evidence type="ECO:0000313" key="5">
    <source>
        <dbReference type="EMBL" id="CAL4152467.1"/>
    </source>
</evidence>
<dbReference type="Gene3D" id="3.30.70.330">
    <property type="match status" value="1"/>
</dbReference>
<evidence type="ECO:0000259" key="4">
    <source>
        <dbReference type="PROSITE" id="PS50102"/>
    </source>
</evidence>
<dbReference type="SMART" id="SM00360">
    <property type="entry name" value="RRM"/>
    <property type="match status" value="1"/>
</dbReference>
<dbReference type="SUPFAM" id="SSF54928">
    <property type="entry name" value="RNA-binding domain, RBD"/>
    <property type="match status" value="1"/>
</dbReference>
<feature type="compositionally biased region" description="Basic and acidic residues" evidence="3">
    <location>
        <begin position="1"/>
        <end position="14"/>
    </location>
</feature>
<accession>A0AAV2S2D2</accession>
<feature type="compositionally biased region" description="Gly residues" evidence="3">
    <location>
        <begin position="21"/>
        <end position="64"/>
    </location>
</feature>
<dbReference type="Proteomes" id="UP001497623">
    <property type="component" value="Unassembled WGS sequence"/>
</dbReference>
<feature type="domain" description="RRM" evidence="4">
    <location>
        <begin position="76"/>
        <end position="153"/>
    </location>
</feature>
<dbReference type="PROSITE" id="PS50102">
    <property type="entry name" value="RRM"/>
    <property type="match status" value="1"/>
</dbReference>
<dbReference type="Pfam" id="PF00076">
    <property type="entry name" value="RRM_1"/>
    <property type="match status" value="1"/>
</dbReference>
<evidence type="ECO:0000313" key="6">
    <source>
        <dbReference type="Proteomes" id="UP001497623"/>
    </source>
</evidence>
<evidence type="ECO:0000256" key="1">
    <source>
        <dbReference type="ARBA" id="ARBA00022884"/>
    </source>
</evidence>
<dbReference type="InterPro" id="IPR012677">
    <property type="entry name" value="Nucleotide-bd_a/b_plait_sf"/>
</dbReference>
<dbReference type="GO" id="GO:0005634">
    <property type="term" value="C:nucleus"/>
    <property type="evidence" value="ECO:0007669"/>
    <property type="project" value="TreeGrafter"/>
</dbReference>
<comment type="caution">
    <text evidence="5">The sequence shown here is derived from an EMBL/GenBank/DDBJ whole genome shotgun (WGS) entry which is preliminary data.</text>
</comment>
<keyword evidence="6" id="KW-1185">Reference proteome</keyword>
<keyword evidence="1 2" id="KW-0694">RNA-binding</keyword>